<sequence>MPNLHDLPTGWHPLDATRNNGPDHLALERLKLRELAEGWPMYRDSCEWENFASIFHPGAQVYTTWSGRIEYTKFIQASKDGMDKGAFIMHRCHGSSTDINIDSTRAVTKLKATITQRLVLEGCEVDVECDCRFAFFWEKVDGKWGARYVRHWYEKDKLIPVNPNKVPELSEKELETYPPGYRYLIYCQKRVQGVSPAVDMPGHRRDDSSINGKMHDKLYVQCKQWVEGLNLDI</sequence>
<keyword evidence="3" id="KW-1185">Reference proteome</keyword>
<dbReference type="Gene3D" id="3.10.450.50">
    <property type="match status" value="1"/>
</dbReference>
<dbReference type="EMBL" id="JAGPXF010000005">
    <property type="protein sequence ID" value="KAH7242757.1"/>
    <property type="molecule type" value="Genomic_DNA"/>
</dbReference>
<name>A0A8K0RVQ8_9HYPO</name>
<feature type="domain" description="SnoaL-like" evidence="1">
    <location>
        <begin position="27"/>
        <end position="146"/>
    </location>
</feature>
<gene>
    <name evidence="2" type="ORF">BKA59DRAFT_530631</name>
</gene>
<evidence type="ECO:0000313" key="3">
    <source>
        <dbReference type="Proteomes" id="UP000813427"/>
    </source>
</evidence>
<reference evidence="2" key="1">
    <citation type="journal article" date="2021" name="Nat. Commun.">
        <title>Genetic determinants of endophytism in the Arabidopsis root mycobiome.</title>
        <authorList>
            <person name="Mesny F."/>
            <person name="Miyauchi S."/>
            <person name="Thiergart T."/>
            <person name="Pickel B."/>
            <person name="Atanasova L."/>
            <person name="Karlsson M."/>
            <person name="Huettel B."/>
            <person name="Barry K.W."/>
            <person name="Haridas S."/>
            <person name="Chen C."/>
            <person name="Bauer D."/>
            <person name="Andreopoulos W."/>
            <person name="Pangilinan J."/>
            <person name="LaButti K."/>
            <person name="Riley R."/>
            <person name="Lipzen A."/>
            <person name="Clum A."/>
            <person name="Drula E."/>
            <person name="Henrissat B."/>
            <person name="Kohler A."/>
            <person name="Grigoriev I.V."/>
            <person name="Martin F.M."/>
            <person name="Hacquard S."/>
        </authorList>
    </citation>
    <scope>NUCLEOTIDE SEQUENCE</scope>
    <source>
        <strain evidence="2">MPI-SDFR-AT-0068</strain>
    </source>
</reference>
<dbReference type="InterPro" id="IPR037401">
    <property type="entry name" value="SnoaL-like"/>
</dbReference>
<dbReference type="InterPro" id="IPR032710">
    <property type="entry name" value="NTF2-like_dom_sf"/>
</dbReference>
<proteinExistence type="predicted"/>
<evidence type="ECO:0000313" key="2">
    <source>
        <dbReference type="EMBL" id="KAH7242757.1"/>
    </source>
</evidence>
<evidence type="ECO:0000259" key="1">
    <source>
        <dbReference type="Pfam" id="PF13577"/>
    </source>
</evidence>
<protein>
    <submittedName>
        <fullName evidence="2">Pea pathogenicity protein 2</fullName>
    </submittedName>
</protein>
<dbReference type="SUPFAM" id="SSF54427">
    <property type="entry name" value="NTF2-like"/>
    <property type="match status" value="1"/>
</dbReference>
<dbReference type="Pfam" id="PF13577">
    <property type="entry name" value="SnoaL_4"/>
    <property type="match status" value="1"/>
</dbReference>
<dbReference type="AlphaFoldDB" id="A0A8K0RVQ8"/>
<accession>A0A8K0RVQ8</accession>
<dbReference type="OrthoDB" id="2533647at2759"/>
<dbReference type="Proteomes" id="UP000813427">
    <property type="component" value="Unassembled WGS sequence"/>
</dbReference>
<organism evidence="2 3">
    <name type="scientific">Fusarium tricinctum</name>
    <dbReference type="NCBI Taxonomy" id="61284"/>
    <lineage>
        <taxon>Eukaryota</taxon>
        <taxon>Fungi</taxon>
        <taxon>Dikarya</taxon>
        <taxon>Ascomycota</taxon>
        <taxon>Pezizomycotina</taxon>
        <taxon>Sordariomycetes</taxon>
        <taxon>Hypocreomycetidae</taxon>
        <taxon>Hypocreales</taxon>
        <taxon>Nectriaceae</taxon>
        <taxon>Fusarium</taxon>
        <taxon>Fusarium tricinctum species complex</taxon>
    </lineage>
</organism>
<comment type="caution">
    <text evidence="2">The sequence shown here is derived from an EMBL/GenBank/DDBJ whole genome shotgun (WGS) entry which is preliminary data.</text>
</comment>